<keyword evidence="4" id="KW-0808">Transferase</keyword>
<evidence type="ECO:0000256" key="2">
    <source>
        <dbReference type="ARBA" id="ARBA00022691"/>
    </source>
</evidence>
<keyword evidence="2" id="KW-0949">S-adenosyl-L-methionine</keyword>
<dbReference type="Proteomes" id="UP000246132">
    <property type="component" value="Unassembled WGS sequence"/>
</dbReference>
<dbReference type="GO" id="GO:0008757">
    <property type="term" value="F:S-adenosylmethionine-dependent methyltransferase activity"/>
    <property type="evidence" value="ECO:0007669"/>
    <property type="project" value="UniProtKB-ARBA"/>
</dbReference>
<dbReference type="GO" id="GO:0003676">
    <property type="term" value="F:nucleic acid binding"/>
    <property type="evidence" value="ECO:0007669"/>
    <property type="project" value="InterPro"/>
</dbReference>
<dbReference type="InterPro" id="IPR007848">
    <property type="entry name" value="Small_mtfrase_dom"/>
</dbReference>
<gene>
    <name evidence="4" type="ORF">DEM25_009355</name>
</gene>
<dbReference type="Pfam" id="PF05175">
    <property type="entry name" value="MTS"/>
    <property type="match status" value="1"/>
</dbReference>
<evidence type="ECO:0000313" key="4">
    <source>
        <dbReference type="EMBL" id="RKF06845.1"/>
    </source>
</evidence>
<keyword evidence="5" id="KW-1185">Reference proteome</keyword>
<dbReference type="AlphaFoldDB" id="A0A3A8AAD7"/>
<dbReference type="GO" id="GO:0032259">
    <property type="term" value="P:methylation"/>
    <property type="evidence" value="ECO:0007669"/>
    <property type="project" value="UniProtKB-KW"/>
</dbReference>
<dbReference type="OrthoDB" id="5489421at2"/>
<dbReference type="CDD" id="cd02440">
    <property type="entry name" value="AdoMet_MTases"/>
    <property type="match status" value="1"/>
</dbReference>
<dbReference type="GO" id="GO:0008170">
    <property type="term" value="F:N-methyltransferase activity"/>
    <property type="evidence" value="ECO:0007669"/>
    <property type="project" value="UniProtKB-ARBA"/>
</dbReference>
<accession>A0A3A8AAD7</accession>
<dbReference type="PROSITE" id="PS00092">
    <property type="entry name" value="N6_MTASE"/>
    <property type="match status" value="1"/>
</dbReference>
<organism evidence="4 5">
    <name type="scientific">Oceaniradius stylonematis</name>
    <dbReference type="NCBI Taxonomy" id="2184161"/>
    <lineage>
        <taxon>Bacteria</taxon>
        <taxon>Pseudomonadati</taxon>
        <taxon>Pseudomonadota</taxon>
        <taxon>Alphaproteobacteria</taxon>
        <taxon>Hyphomicrobiales</taxon>
        <taxon>Ahrensiaceae</taxon>
        <taxon>Oceaniradius</taxon>
    </lineage>
</organism>
<dbReference type="InterPro" id="IPR029063">
    <property type="entry name" value="SAM-dependent_MTases_sf"/>
</dbReference>
<protein>
    <submittedName>
        <fullName evidence="4">Methyltransferase</fullName>
    </submittedName>
</protein>
<dbReference type="Gene3D" id="3.40.50.150">
    <property type="entry name" value="Vaccinia Virus protein VP39"/>
    <property type="match status" value="1"/>
</dbReference>
<dbReference type="SUPFAM" id="SSF53335">
    <property type="entry name" value="S-adenosyl-L-methionine-dependent methyltransferases"/>
    <property type="match status" value="1"/>
</dbReference>
<dbReference type="InterPro" id="IPR050210">
    <property type="entry name" value="tRNA_Adenine-N(6)_MTase"/>
</dbReference>
<keyword evidence="1 4" id="KW-0489">Methyltransferase</keyword>
<dbReference type="PANTHER" id="PTHR47739:SF1">
    <property type="entry name" value="TRNA1(VAL) (ADENINE(37)-N6)-METHYLTRANSFERASE"/>
    <property type="match status" value="1"/>
</dbReference>
<feature type="domain" description="Methyltransferase small" evidence="3">
    <location>
        <begin position="38"/>
        <end position="145"/>
    </location>
</feature>
<evidence type="ECO:0000256" key="1">
    <source>
        <dbReference type="ARBA" id="ARBA00022603"/>
    </source>
</evidence>
<comment type="caution">
    <text evidence="4">The sequence shown here is derived from an EMBL/GenBank/DDBJ whole genome shotgun (WGS) entry which is preliminary data.</text>
</comment>
<dbReference type="RefSeq" id="WP_109766604.1">
    <property type="nucleotide sequence ID" value="NZ_QFWV02000005.1"/>
</dbReference>
<dbReference type="InterPro" id="IPR002052">
    <property type="entry name" value="DNA_methylase_N6_adenine_CS"/>
</dbReference>
<proteinExistence type="predicted"/>
<sequence length="264" mass="27543">MNSRADPGSPTTIDAFHRGRFVLVQPSRGRHRAGLDAMLLAATVPAGFDGTLADLGAGAGAAALAVLSRCPDARATLFENDPVMANCARQTMQRAENASLQPRVRIVAADVTLDGRAREAAGLESGRFDQVIANPPFNDARDRQSPNAARAAAHVIDASTMLAWIKTASAIARPGGRFSMIARPSMLADILAGMGRRFGAIAIRPVHPRADEAAIRILVSGVKGSRARLALLPAVVLHPDGASGKFTADADALINGRAALSMES</sequence>
<dbReference type="PANTHER" id="PTHR47739">
    <property type="entry name" value="TRNA1(VAL) (ADENINE(37)-N6)-METHYLTRANSFERASE"/>
    <property type="match status" value="1"/>
</dbReference>
<evidence type="ECO:0000313" key="5">
    <source>
        <dbReference type="Proteomes" id="UP000246132"/>
    </source>
</evidence>
<name>A0A3A8AAD7_9HYPH</name>
<dbReference type="EMBL" id="QFWV02000005">
    <property type="protein sequence ID" value="RKF06845.1"/>
    <property type="molecule type" value="Genomic_DNA"/>
</dbReference>
<reference evidence="4 5" key="1">
    <citation type="journal article" date="2018" name="Int. J. Syst. Bacteriol.">
        <title>Oceaniradius stylonemae gen. nov., sp. nov., isolated from a red alga, Stylonema cornu-cervi.</title>
        <authorList>
            <person name="Jeong S."/>
        </authorList>
    </citation>
    <scope>NUCLEOTIDE SEQUENCE [LARGE SCALE GENOMIC DNA]</scope>
    <source>
        <strain evidence="4 5">StC1</strain>
    </source>
</reference>
<evidence type="ECO:0000259" key="3">
    <source>
        <dbReference type="Pfam" id="PF05175"/>
    </source>
</evidence>